<comment type="similarity">
    <text evidence="3">Belongs to the Tom20 family.</text>
</comment>
<dbReference type="SUPFAM" id="SSF48452">
    <property type="entry name" value="TPR-like"/>
    <property type="match status" value="1"/>
</dbReference>
<keyword evidence="5 11" id="KW-0812">Transmembrane</keyword>
<keyword evidence="9" id="KW-0496">Mitochondrion</keyword>
<keyword evidence="12" id="KW-0675">Receptor</keyword>
<accession>A0ABD1B2X0</accession>
<evidence type="ECO:0000313" key="13">
    <source>
        <dbReference type="Proteomes" id="UP001558713"/>
    </source>
</evidence>
<keyword evidence="4" id="KW-0813">Transport</keyword>
<dbReference type="PANTHER" id="PTHR32409">
    <property type="entry name" value="MITOCHONDRIAL IMPORT RECEPTOR SUBUNIT TOM20-1-RELATED"/>
    <property type="match status" value="1"/>
</dbReference>
<evidence type="ECO:0000256" key="11">
    <source>
        <dbReference type="SAM" id="Phobius"/>
    </source>
</evidence>
<reference evidence="12 13" key="1">
    <citation type="submission" date="2024-04" db="EMBL/GenBank/DDBJ databases">
        <title>Genome assembly C_amara_ONT_v2.</title>
        <authorList>
            <person name="Yant L."/>
            <person name="Moore C."/>
            <person name="Slenker M."/>
        </authorList>
    </citation>
    <scope>NUCLEOTIDE SEQUENCE [LARGE SCALE GENOMIC DNA]</scope>
    <source>
        <tissue evidence="12">Leaf</tissue>
    </source>
</reference>
<evidence type="ECO:0000313" key="12">
    <source>
        <dbReference type="EMBL" id="KAL1210114.1"/>
    </source>
</evidence>
<keyword evidence="10 11" id="KW-0472">Membrane</keyword>
<keyword evidence="8 11" id="KW-1133">Transmembrane helix</keyword>
<comment type="function">
    <text evidence="1">Central component of the receptor complex responsible for the recognition and translocation of cytosolically synthesized mitochondrial preproteins. Together with TOM22 functions as the transit peptide receptor at the surface of the mitochondrion outer membrane and facilitates the movement of preproteins into the translocation pore.</text>
</comment>
<comment type="caution">
    <text evidence="12">The sequence shown here is derived from an EMBL/GenBank/DDBJ whole genome shotgun (WGS) entry which is preliminary data.</text>
</comment>
<evidence type="ECO:0000256" key="9">
    <source>
        <dbReference type="ARBA" id="ARBA00023128"/>
    </source>
</evidence>
<comment type="subcellular location">
    <subcellularLocation>
        <location evidence="2">Mitochondrion outer membrane</location>
        <topology evidence="2">Single-pass membrane protein</topology>
    </subcellularLocation>
</comment>
<sequence>METYVLEQILKDAEETFKINPEDTDNLTRWGGALLDLSQFHNVSAAKQIIEDAISKLEKAVLIDPTKHYALWIMGNAYTSYALLTLDDTQAKYNFDLAFMFFEIAVDQQPDNQIYLKSLEMAAKAPELHTDVHKNRLLSLLSGGVEPSEVSSSKAMDDKKSSDLKYDVMGWVILAIGVVAWIGLANVRASSPR</sequence>
<evidence type="ECO:0000256" key="1">
    <source>
        <dbReference type="ARBA" id="ARBA00003450"/>
    </source>
</evidence>
<evidence type="ECO:0000256" key="10">
    <source>
        <dbReference type="ARBA" id="ARBA00023136"/>
    </source>
</evidence>
<dbReference type="AlphaFoldDB" id="A0ABD1B2X0"/>
<dbReference type="GO" id="GO:0005741">
    <property type="term" value="C:mitochondrial outer membrane"/>
    <property type="evidence" value="ECO:0007669"/>
    <property type="project" value="UniProtKB-SubCell"/>
</dbReference>
<evidence type="ECO:0000256" key="7">
    <source>
        <dbReference type="ARBA" id="ARBA00022927"/>
    </source>
</evidence>
<dbReference type="Pfam" id="PF06552">
    <property type="entry name" value="TOM20_plant"/>
    <property type="match status" value="1"/>
</dbReference>
<protein>
    <submittedName>
        <fullName evidence="12">Mitochondrial import receptor subunit TOM20-1</fullName>
    </submittedName>
</protein>
<evidence type="ECO:0000256" key="3">
    <source>
        <dbReference type="ARBA" id="ARBA00005792"/>
    </source>
</evidence>
<dbReference type="Proteomes" id="UP001558713">
    <property type="component" value="Unassembled WGS sequence"/>
</dbReference>
<name>A0ABD1B2X0_CARAN</name>
<gene>
    <name evidence="12" type="ORF">V5N11_010687</name>
</gene>
<evidence type="ECO:0000256" key="8">
    <source>
        <dbReference type="ARBA" id="ARBA00022989"/>
    </source>
</evidence>
<dbReference type="GO" id="GO:0015031">
    <property type="term" value="P:protein transport"/>
    <property type="evidence" value="ECO:0007669"/>
    <property type="project" value="UniProtKB-KW"/>
</dbReference>
<dbReference type="InterPro" id="IPR010547">
    <property type="entry name" value="TOM20_imprt_rcpt"/>
</dbReference>
<evidence type="ECO:0000256" key="4">
    <source>
        <dbReference type="ARBA" id="ARBA00022448"/>
    </source>
</evidence>
<dbReference type="InterPro" id="IPR011990">
    <property type="entry name" value="TPR-like_helical_dom_sf"/>
</dbReference>
<keyword evidence="6" id="KW-1000">Mitochondrion outer membrane</keyword>
<keyword evidence="13" id="KW-1185">Reference proteome</keyword>
<evidence type="ECO:0000256" key="5">
    <source>
        <dbReference type="ARBA" id="ARBA00022692"/>
    </source>
</evidence>
<evidence type="ECO:0000256" key="2">
    <source>
        <dbReference type="ARBA" id="ARBA00004572"/>
    </source>
</evidence>
<proteinExistence type="inferred from homology"/>
<dbReference type="Gene3D" id="1.25.40.10">
    <property type="entry name" value="Tetratricopeptide repeat domain"/>
    <property type="match status" value="1"/>
</dbReference>
<dbReference type="PANTHER" id="PTHR32409:SF3">
    <property type="entry name" value="MITOCHONDRIAL IMPORT RECEPTOR SUBUNIT TOM20-1-RELATED"/>
    <property type="match status" value="1"/>
</dbReference>
<evidence type="ECO:0000256" key="6">
    <source>
        <dbReference type="ARBA" id="ARBA00022787"/>
    </source>
</evidence>
<dbReference type="EMBL" id="JBANAX010000401">
    <property type="protein sequence ID" value="KAL1210114.1"/>
    <property type="molecule type" value="Genomic_DNA"/>
</dbReference>
<feature type="transmembrane region" description="Helical" evidence="11">
    <location>
        <begin position="168"/>
        <end position="187"/>
    </location>
</feature>
<keyword evidence="7" id="KW-0653">Protein transport</keyword>
<organism evidence="12 13">
    <name type="scientific">Cardamine amara subsp. amara</name>
    <dbReference type="NCBI Taxonomy" id="228776"/>
    <lineage>
        <taxon>Eukaryota</taxon>
        <taxon>Viridiplantae</taxon>
        <taxon>Streptophyta</taxon>
        <taxon>Embryophyta</taxon>
        <taxon>Tracheophyta</taxon>
        <taxon>Spermatophyta</taxon>
        <taxon>Magnoliopsida</taxon>
        <taxon>eudicotyledons</taxon>
        <taxon>Gunneridae</taxon>
        <taxon>Pentapetalae</taxon>
        <taxon>rosids</taxon>
        <taxon>malvids</taxon>
        <taxon>Brassicales</taxon>
        <taxon>Brassicaceae</taxon>
        <taxon>Cardamineae</taxon>
        <taxon>Cardamine</taxon>
    </lineage>
</organism>